<dbReference type="InterPro" id="IPR013149">
    <property type="entry name" value="ADH-like_C"/>
</dbReference>
<dbReference type="InterPro" id="IPR036291">
    <property type="entry name" value="NAD(P)-bd_dom_sf"/>
</dbReference>
<accession>A0A1V9ADG8</accession>
<dbReference type="Pfam" id="PF00107">
    <property type="entry name" value="ADH_zinc_N"/>
    <property type="match status" value="1"/>
</dbReference>
<dbReference type="PANTHER" id="PTHR43677:SF11">
    <property type="entry name" value="ZINC-CONTAINING ALCOHOL DEHYDROGENASE"/>
    <property type="match status" value="1"/>
</dbReference>
<dbReference type="EMBL" id="MWIH01000002">
    <property type="protein sequence ID" value="OQO95096.1"/>
    <property type="molecule type" value="Genomic_DNA"/>
</dbReference>
<dbReference type="InterPro" id="IPR051397">
    <property type="entry name" value="Zn-ADH-like_protein"/>
</dbReference>
<organism evidence="2 3">
    <name type="scientific">Saccharomonospora piscinae</name>
    <dbReference type="NCBI Taxonomy" id="687388"/>
    <lineage>
        <taxon>Bacteria</taxon>
        <taxon>Bacillati</taxon>
        <taxon>Actinomycetota</taxon>
        <taxon>Actinomycetes</taxon>
        <taxon>Pseudonocardiales</taxon>
        <taxon>Pseudonocardiaceae</taxon>
        <taxon>Saccharomonospora</taxon>
    </lineage>
</organism>
<evidence type="ECO:0000313" key="3">
    <source>
        <dbReference type="Proteomes" id="UP000192591"/>
    </source>
</evidence>
<dbReference type="PANTHER" id="PTHR43677">
    <property type="entry name" value="SHORT-CHAIN DEHYDROGENASE/REDUCTASE"/>
    <property type="match status" value="1"/>
</dbReference>
<sequence length="316" mass="33477">MHAAVLHDFGGTPRFAEFPEPEPGEGEALVRVTAAALTPLARWVASDRDFSRGREVPFVCGTEGIGRLEDGTRVSFGVTRPPFGTMAEFAIAPTRLCTPIPDEVDDVTAAAMMNPGLSAWSALSWGAKLRPGETVLVLGGTGVAGKTAIQIAKLLGAGRVVAAGRNERVLTTLGEYGADLTVSLDQTEESLADAFREAAGQSGYDVVLDYLWGRPAQVLLDALPRRFMVTSEIRYLQLGSSAGTEITLRANALRRTGVTMGAGAPPPIDFLRDLQSTVLGHAASGVVRVDTETVPLADVAAAWRRDVPGRRFVVIP</sequence>
<dbReference type="Gene3D" id="3.90.180.10">
    <property type="entry name" value="Medium-chain alcohol dehydrogenases, catalytic domain"/>
    <property type="match status" value="1"/>
</dbReference>
<dbReference type="SUPFAM" id="SSF50129">
    <property type="entry name" value="GroES-like"/>
    <property type="match status" value="1"/>
</dbReference>
<dbReference type="InterPro" id="IPR011032">
    <property type="entry name" value="GroES-like_sf"/>
</dbReference>
<reference evidence="2 3" key="1">
    <citation type="submission" date="2017-02" db="EMBL/GenBank/DDBJ databases">
        <title>Draft genome of Saccharomonospora sp. 154.</title>
        <authorList>
            <person name="Alonso-Carmona G.S."/>
            <person name="De La Haba R."/>
            <person name="Vera-Gargallo B."/>
            <person name="Sandoval-Trujillo A.H."/>
            <person name="Ramirez-Duran N."/>
            <person name="Ventosa A."/>
        </authorList>
    </citation>
    <scope>NUCLEOTIDE SEQUENCE [LARGE SCALE GENOMIC DNA]</scope>
    <source>
        <strain evidence="2 3">LRS4.154</strain>
    </source>
</reference>
<dbReference type="SMART" id="SM00829">
    <property type="entry name" value="PKS_ER"/>
    <property type="match status" value="1"/>
</dbReference>
<dbReference type="GO" id="GO:0016491">
    <property type="term" value="F:oxidoreductase activity"/>
    <property type="evidence" value="ECO:0007669"/>
    <property type="project" value="InterPro"/>
</dbReference>
<dbReference type="InterPro" id="IPR020843">
    <property type="entry name" value="ER"/>
</dbReference>
<name>A0A1V9ADG8_SACPI</name>
<dbReference type="RefSeq" id="WP_081190488.1">
    <property type="nucleotide sequence ID" value="NZ_MWIH01000002.1"/>
</dbReference>
<evidence type="ECO:0000259" key="1">
    <source>
        <dbReference type="SMART" id="SM00829"/>
    </source>
</evidence>
<feature type="domain" description="Enoyl reductase (ER)" evidence="1">
    <location>
        <begin position="10"/>
        <end position="315"/>
    </location>
</feature>
<dbReference type="AlphaFoldDB" id="A0A1V9ADG8"/>
<gene>
    <name evidence="2" type="ORF">B1813_03325</name>
</gene>
<comment type="caution">
    <text evidence="2">The sequence shown here is derived from an EMBL/GenBank/DDBJ whole genome shotgun (WGS) entry which is preliminary data.</text>
</comment>
<dbReference type="Gene3D" id="3.40.50.720">
    <property type="entry name" value="NAD(P)-binding Rossmann-like Domain"/>
    <property type="match status" value="1"/>
</dbReference>
<evidence type="ECO:0000313" key="2">
    <source>
        <dbReference type="EMBL" id="OQO95096.1"/>
    </source>
</evidence>
<dbReference type="STRING" id="1962155.B1813_03325"/>
<dbReference type="Proteomes" id="UP000192591">
    <property type="component" value="Unassembled WGS sequence"/>
</dbReference>
<proteinExistence type="predicted"/>
<keyword evidence="3" id="KW-1185">Reference proteome</keyword>
<protein>
    <submittedName>
        <fullName evidence="2">Zinc-binding alcohol dehydrogenase</fullName>
    </submittedName>
</protein>
<dbReference type="SUPFAM" id="SSF51735">
    <property type="entry name" value="NAD(P)-binding Rossmann-fold domains"/>
    <property type="match status" value="1"/>
</dbReference>